<sequence>MWRCVPSKDCAEERCRARTPGAVDALLAEGLAERCGRPVRDRTGAVVGGDGIEYYHCAVRPAEVAAFCAGATRELLGSRYADVCFCRWLRVAHAAPGAFAIFEPEMSFDACWLYYYQRSPGDNLSQTVRPDLAFADAHLEDARRSCPGLPRESLAHFGSQWLQQLDLFCMIHAHGAGDRVPAGKFVFGALQVLNQLASIGYGRPSGGAVLLWLGARTLPTLLRRADALGVRSDPPAATLLRAADAAAAPPLEVQLAALKARRGDDRAEDGSWDAKLARFQVTILAHCIQAIQKPPKSLGQR</sequence>
<reference evidence="1 2" key="1">
    <citation type="journal article" date="2011" name="Proc. Natl. Acad. Sci. U.S.A.">
        <title>Niche of harmful alga Aureococcus anophagefferens revealed through ecogenomics.</title>
        <authorList>
            <person name="Gobler C.J."/>
            <person name="Berry D.L."/>
            <person name="Dyhrman S.T."/>
            <person name="Wilhelm S.W."/>
            <person name="Salamov A."/>
            <person name="Lobanov A.V."/>
            <person name="Zhang Y."/>
            <person name="Collier J.L."/>
            <person name="Wurch L.L."/>
            <person name="Kustka A.B."/>
            <person name="Dill B.D."/>
            <person name="Shah M."/>
            <person name="VerBerkmoes N.C."/>
            <person name="Kuo A."/>
            <person name="Terry A."/>
            <person name="Pangilinan J."/>
            <person name="Lindquist E.A."/>
            <person name="Lucas S."/>
            <person name="Paulsen I.T."/>
            <person name="Hattenrath-Lehmann T.K."/>
            <person name="Talmage S.C."/>
            <person name="Walker E.A."/>
            <person name="Koch F."/>
            <person name="Burson A.M."/>
            <person name="Marcoval M.A."/>
            <person name="Tang Y.Z."/>
            <person name="Lecleir G.R."/>
            <person name="Coyne K.J."/>
            <person name="Berg G.M."/>
            <person name="Bertrand E.M."/>
            <person name="Saito M.A."/>
            <person name="Gladyshev V.N."/>
            <person name="Grigoriev I.V."/>
        </authorList>
    </citation>
    <scope>NUCLEOTIDE SEQUENCE [LARGE SCALE GENOMIC DNA]</scope>
    <source>
        <strain evidence="2">CCMP 1984</strain>
    </source>
</reference>
<keyword evidence="2" id="KW-1185">Reference proteome</keyword>
<organism evidence="2">
    <name type="scientific">Aureococcus anophagefferens</name>
    <name type="common">Harmful bloom alga</name>
    <dbReference type="NCBI Taxonomy" id="44056"/>
    <lineage>
        <taxon>Eukaryota</taxon>
        <taxon>Sar</taxon>
        <taxon>Stramenopiles</taxon>
        <taxon>Ochrophyta</taxon>
        <taxon>Pelagophyceae</taxon>
        <taxon>Pelagomonadales</taxon>
        <taxon>Pelagomonadaceae</taxon>
        <taxon>Aureococcus</taxon>
    </lineage>
</organism>
<dbReference type="RefSeq" id="XP_009040702.1">
    <property type="nucleotide sequence ID" value="XM_009042454.1"/>
</dbReference>
<dbReference type="Proteomes" id="UP000002729">
    <property type="component" value="Unassembled WGS sequence"/>
</dbReference>
<proteinExistence type="predicted"/>
<dbReference type="GeneID" id="20226086"/>
<gene>
    <name evidence="1" type="ORF">AURANDRAFT_67112</name>
</gene>
<evidence type="ECO:0000313" key="2">
    <source>
        <dbReference type="Proteomes" id="UP000002729"/>
    </source>
</evidence>
<name>F0YK01_AURAN</name>
<dbReference type="KEGG" id="aaf:AURANDRAFT_67112"/>
<evidence type="ECO:0000313" key="1">
    <source>
        <dbReference type="EMBL" id="EGB04596.1"/>
    </source>
</evidence>
<dbReference type="EMBL" id="GL833149">
    <property type="protein sequence ID" value="EGB04596.1"/>
    <property type="molecule type" value="Genomic_DNA"/>
</dbReference>
<accession>F0YK01</accession>
<dbReference type="InParanoid" id="F0YK01"/>
<dbReference type="AlphaFoldDB" id="F0YK01"/>
<protein>
    <submittedName>
        <fullName evidence="1">Uncharacterized protein</fullName>
    </submittedName>
</protein>